<reference evidence="1" key="1">
    <citation type="submission" date="2014-09" db="EMBL/GenBank/DDBJ databases">
        <authorList>
            <person name="Magalhaes I.L.F."/>
            <person name="Oliveira U."/>
            <person name="Santos F.R."/>
            <person name="Vidigal T.H.D.A."/>
            <person name="Brescovit A.D."/>
            <person name="Santos A.J."/>
        </authorList>
    </citation>
    <scope>NUCLEOTIDE SEQUENCE</scope>
    <source>
        <tissue evidence="1">Shoot tissue taken approximately 20 cm above the soil surface</tissue>
    </source>
</reference>
<dbReference type="EMBL" id="GBRH01266585">
    <property type="protein sequence ID" value="JAD31310.1"/>
    <property type="molecule type" value="Transcribed_RNA"/>
</dbReference>
<protein>
    <submittedName>
        <fullName evidence="1">Uncharacterized protein</fullName>
    </submittedName>
</protein>
<accession>A0A0A8Z3I1</accession>
<name>A0A0A8Z3I1_ARUDO</name>
<sequence length="48" mass="5657">MNMQQLFQFVCLKICILQQLLATSERRQIVLSYASLVTSTSVYWVLWC</sequence>
<evidence type="ECO:0000313" key="1">
    <source>
        <dbReference type="EMBL" id="JAD31310.1"/>
    </source>
</evidence>
<reference evidence="1" key="2">
    <citation type="journal article" date="2015" name="Data Brief">
        <title>Shoot transcriptome of the giant reed, Arundo donax.</title>
        <authorList>
            <person name="Barrero R.A."/>
            <person name="Guerrero F.D."/>
            <person name="Moolhuijzen P."/>
            <person name="Goolsby J.A."/>
            <person name="Tidwell J."/>
            <person name="Bellgard S.E."/>
            <person name="Bellgard M.I."/>
        </authorList>
    </citation>
    <scope>NUCLEOTIDE SEQUENCE</scope>
    <source>
        <tissue evidence="1">Shoot tissue taken approximately 20 cm above the soil surface</tissue>
    </source>
</reference>
<organism evidence="1">
    <name type="scientific">Arundo donax</name>
    <name type="common">Giant reed</name>
    <name type="synonym">Donax arundinaceus</name>
    <dbReference type="NCBI Taxonomy" id="35708"/>
    <lineage>
        <taxon>Eukaryota</taxon>
        <taxon>Viridiplantae</taxon>
        <taxon>Streptophyta</taxon>
        <taxon>Embryophyta</taxon>
        <taxon>Tracheophyta</taxon>
        <taxon>Spermatophyta</taxon>
        <taxon>Magnoliopsida</taxon>
        <taxon>Liliopsida</taxon>
        <taxon>Poales</taxon>
        <taxon>Poaceae</taxon>
        <taxon>PACMAD clade</taxon>
        <taxon>Arundinoideae</taxon>
        <taxon>Arundineae</taxon>
        <taxon>Arundo</taxon>
    </lineage>
</organism>
<dbReference type="AlphaFoldDB" id="A0A0A8Z3I1"/>
<proteinExistence type="predicted"/>